<feature type="transmembrane region" description="Helical" evidence="6">
    <location>
        <begin position="280"/>
        <end position="301"/>
    </location>
</feature>
<dbReference type="GO" id="GO:0005886">
    <property type="term" value="C:plasma membrane"/>
    <property type="evidence" value="ECO:0007669"/>
    <property type="project" value="UniProtKB-SubCell"/>
</dbReference>
<keyword evidence="3 6" id="KW-0812">Transmembrane</keyword>
<keyword evidence="4 6" id="KW-1133">Transmembrane helix</keyword>
<proteinExistence type="predicted"/>
<evidence type="ECO:0000256" key="2">
    <source>
        <dbReference type="ARBA" id="ARBA00022475"/>
    </source>
</evidence>
<dbReference type="InterPro" id="IPR036259">
    <property type="entry name" value="MFS_trans_sf"/>
</dbReference>
<dbReference type="AlphaFoldDB" id="I6ZIE8"/>
<dbReference type="Proteomes" id="UP000009005">
    <property type="component" value="Chromosome"/>
</dbReference>
<dbReference type="PATRIC" id="fig|1197325.3.peg.163"/>
<evidence type="ECO:0000256" key="6">
    <source>
        <dbReference type="SAM" id="Phobius"/>
    </source>
</evidence>
<evidence type="ECO:0000256" key="3">
    <source>
        <dbReference type="ARBA" id="ARBA00022692"/>
    </source>
</evidence>
<accession>I6ZIE8</accession>
<evidence type="ECO:0000256" key="5">
    <source>
        <dbReference type="ARBA" id="ARBA00023136"/>
    </source>
</evidence>
<dbReference type="InterPro" id="IPR011699">
    <property type="entry name" value="MFS_Mycoplasma"/>
</dbReference>
<keyword evidence="2" id="KW-1003">Cell membrane</keyword>
<feature type="transmembrane region" description="Helical" evidence="6">
    <location>
        <begin position="397"/>
        <end position="417"/>
    </location>
</feature>
<evidence type="ECO:0000256" key="1">
    <source>
        <dbReference type="ARBA" id="ARBA00004651"/>
    </source>
</evidence>
<organism evidence="7 8">
    <name type="scientific">Mycoplasma wenyonii (strain Massachusetts)</name>
    <name type="common">Eperythrozoon wenyonii</name>
    <dbReference type="NCBI Taxonomy" id="1197325"/>
    <lineage>
        <taxon>Bacteria</taxon>
        <taxon>Bacillati</taxon>
        <taxon>Mycoplasmatota</taxon>
        <taxon>Mollicutes</taxon>
        <taxon>Mycoplasmataceae</taxon>
        <taxon>Mycoplasma</taxon>
    </lineage>
</organism>
<keyword evidence="5 6" id="KW-0472">Membrane</keyword>
<dbReference type="Pfam" id="PF07672">
    <property type="entry name" value="MFS_Mycoplasma"/>
    <property type="match status" value="1"/>
</dbReference>
<sequence>MIFSKLKGSKSADGGGNGGGGGWYETFGTIAEGVPAETVNYSITLARGIFTIPASLILVKLGYRRACLLAFALTTVALPLIFSPHWTVLILGRFVMAAGGTLTIIYISPLLAKLALPAKKQKLATLNGFTYAISGLIVNVLFIIQPVSQFLVKHWKYVASAVAVFSFLPLILFYFYGENFEIVSLNDKLRVEMPDNYSTLLRDKEAWTWIIAYSGLLVVSILCSNFVPARITELVENIKKPLAEKVDWKSLYTVVFFIGTFGGLYFLGKLNPKEIKRTSIVRFSIAIVLFTWVVICSMTLMTHLMKEHTWAQILATVLIFISAFLLAFFGLGIQSVFLYIPLEYKDYNPKKTSIFFSCLWGIGYIILTGYNVIASVINQLGNKIFPSSGQTTSNSKGGVGGIASLVFITMLLILYYVMVRRIRESKPEYMEFRKWIAMNLFSRRASLARLA</sequence>
<feature type="transmembrane region" description="Helical" evidence="6">
    <location>
        <begin position="354"/>
        <end position="377"/>
    </location>
</feature>
<comment type="subcellular location">
    <subcellularLocation>
        <location evidence="1">Cell membrane</location>
        <topology evidence="1">Multi-pass membrane protein</topology>
    </subcellularLocation>
</comment>
<dbReference type="EMBL" id="CP003703">
    <property type="protein sequence ID" value="AFN64950.1"/>
    <property type="molecule type" value="Genomic_DNA"/>
</dbReference>
<feature type="transmembrane region" description="Helical" evidence="6">
    <location>
        <begin position="124"/>
        <end position="145"/>
    </location>
</feature>
<evidence type="ECO:0000256" key="4">
    <source>
        <dbReference type="ARBA" id="ARBA00022989"/>
    </source>
</evidence>
<feature type="transmembrane region" description="Helical" evidence="6">
    <location>
        <begin position="313"/>
        <end position="342"/>
    </location>
</feature>
<dbReference type="SUPFAM" id="SSF103473">
    <property type="entry name" value="MFS general substrate transporter"/>
    <property type="match status" value="1"/>
</dbReference>
<gene>
    <name evidence="7" type="ordered locus">WEN_00735</name>
</gene>
<feature type="transmembrane region" description="Helical" evidence="6">
    <location>
        <begin position="251"/>
        <end position="268"/>
    </location>
</feature>
<dbReference type="Gene3D" id="1.20.1250.20">
    <property type="entry name" value="MFS general substrate transporter like domains"/>
    <property type="match status" value="1"/>
</dbReference>
<reference evidence="7 8" key="1">
    <citation type="journal article" date="2012" name="J. Bacteriol.">
        <title>Complete genome sequence of Mycoplasma wenyonii strain Massachusetts.</title>
        <authorList>
            <person name="Dos Santos A.P."/>
            <person name="Guimaraes A.M."/>
            <person name="do Nascimento N.C."/>
            <person name="Sanmiguel P.J."/>
            <person name="Messick J.B."/>
        </authorList>
    </citation>
    <scope>NUCLEOTIDE SEQUENCE [LARGE SCALE GENOMIC DNA]</scope>
    <source>
        <strain evidence="7 8">Massachusetts</strain>
    </source>
</reference>
<evidence type="ECO:0000313" key="8">
    <source>
        <dbReference type="Proteomes" id="UP000009005"/>
    </source>
</evidence>
<evidence type="ECO:0000313" key="7">
    <source>
        <dbReference type="EMBL" id="AFN64950.1"/>
    </source>
</evidence>
<feature type="transmembrane region" description="Helical" evidence="6">
    <location>
        <begin position="88"/>
        <end position="112"/>
    </location>
</feature>
<keyword evidence="8" id="KW-1185">Reference proteome</keyword>
<dbReference type="KEGG" id="mwe:WEN_00735"/>
<name>I6ZIE8_MYCWM</name>
<dbReference type="STRING" id="1197325.WEN_00735"/>
<protein>
    <submittedName>
        <fullName evidence="7">Major facilitator superfamily transporter</fullName>
    </submittedName>
</protein>
<dbReference type="CDD" id="cd06174">
    <property type="entry name" value="MFS"/>
    <property type="match status" value="1"/>
</dbReference>
<dbReference type="HOGENOM" id="CLU_637482_0_0_14"/>
<feature type="transmembrane region" description="Helical" evidence="6">
    <location>
        <begin position="206"/>
        <end position="231"/>
    </location>
</feature>
<feature type="transmembrane region" description="Helical" evidence="6">
    <location>
        <begin position="157"/>
        <end position="176"/>
    </location>
</feature>
<feature type="transmembrane region" description="Helical" evidence="6">
    <location>
        <begin position="66"/>
        <end position="82"/>
    </location>
</feature>